<dbReference type="GO" id="GO:0004049">
    <property type="term" value="F:anthranilate synthase activity"/>
    <property type="evidence" value="ECO:0007669"/>
    <property type="project" value="UniProtKB-EC"/>
</dbReference>
<comment type="cofactor">
    <cofactor evidence="1 15">
        <name>Mg(2+)</name>
        <dbReference type="ChEBI" id="CHEBI:18420"/>
    </cofactor>
</comment>
<dbReference type="GO" id="GO:0000162">
    <property type="term" value="P:L-tryptophan biosynthetic process"/>
    <property type="evidence" value="ECO:0007669"/>
    <property type="project" value="UniProtKB-UniPathway"/>
</dbReference>
<evidence type="ECO:0000256" key="1">
    <source>
        <dbReference type="ARBA" id="ARBA00001946"/>
    </source>
</evidence>
<evidence type="ECO:0000256" key="11">
    <source>
        <dbReference type="ARBA" id="ARBA00023141"/>
    </source>
</evidence>
<comment type="pathway">
    <text evidence="2 15">Amino-acid biosynthesis; L-tryptophan biosynthesis; L-tryptophan from chorismate: step 1/5.</text>
</comment>
<proteinExistence type="inferred from homology"/>
<dbReference type="EMBL" id="PUFI01000013">
    <property type="protein sequence ID" value="TDG68501.1"/>
    <property type="molecule type" value="Genomic_DNA"/>
</dbReference>
<comment type="caution">
    <text evidence="18">The sequence shown here is derived from an EMBL/GenBank/DDBJ whole genome shotgun (WGS) entry which is preliminary data.</text>
</comment>
<accession>A0A4R5N920</accession>
<dbReference type="PANTHER" id="PTHR11236">
    <property type="entry name" value="AMINOBENZOATE/ANTHRANILATE SYNTHASE"/>
    <property type="match status" value="1"/>
</dbReference>
<keyword evidence="19" id="KW-1185">Reference proteome</keyword>
<evidence type="ECO:0000259" key="16">
    <source>
        <dbReference type="Pfam" id="PF00425"/>
    </source>
</evidence>
<dbReference type="PRINTS" id="PR00095">
    <property type="entry name" value="ANTSNTHASEI"/>
</dbReference>
<comment type="function">
    <text evidence="13 15">Part of a heterotetrameric complex that catalyzes the two-step biosynthesis of anthranilate, an intermediate in the biosynthesis of L-tryptophan. In the first step, the glutamine-binding beta subunit (TrpG) of anthranilate synthase (AS) provides the glutamine amidotransferase activity which generates ammonia as a substrate that, along with chorismate, is used in the second step, catalyzed by the large alpha subunit of AS (TrpE) to produce anthranilate. In the absence of TrpG, TrpE can synthesize anthranilate directly from chorismate and high concentrations of ammonia.</text>
</comment>
<sequence length="469" mass="52641">MYKTKTINADTITVISAYLRLSGQNKFLLESVPNEKAQARYSIIARNPVKTIKAYGHDFYVNGSKRQVLDPLKALQDEVVTEDVVIPGFPFQGGAIGYVGFDTFGLYEQVGKVPKDDLGLPDIYFCLYESFIIFDHQKETITIVEMNSYSQRLVVDMVTALQQTIDELWTPTSSEHHPIHLGDFHYQSNFTQDEFETVVKKAKQYIVEGDMFQMVPSQRLSGQANFEPFDYYRKLRITNPSPYLYFMDFGQTQVIGASPESLVAVRDGHVTTNPIAGTRRRGATKQEDERLAHELMTDEKEIAEHKMLVDLGRNDLGRVAEIGSVNVTSLMKIQRYRYVMHLASEVMGRLNSQKSAIDTLKATLPAGTVSGAPKIRAIQRIYELEPTKRGVYAGAVGYLSQNDQADFAIAIRTMVVHKGYAHVQAGAGVVYDSVPTNEYQETLQKAKALLNVFDSAILDERTSNDDTIS</sequence>
<evidence type="ECO:0000313" key="19">
    <source>
        <dbReference type="Proteomes" id="UP000295681"/>
    </source>
</evidence>
<evidence type="ECO:0000256" key="2">
    <source>
        <dbReference type="ARBA" id="ARBA00004873"/>
    </source>
</evidence>
<keyword evidence="12 15" id="KW-0456">Lyase</keyword>
<protein>
    <recommendedName>
        <fullName evidence="6 15">Anthranilate synthase component 1</fullName>
        <ecNumber evidence="5 15">4.1.3.27</ecNumber>
    </recommendedName>
</protein>
<comment type="catalytic activity">
    <reaction evidence="14 15">
        <text>chorismate + L-glutamine = anthranilate + pyruvate + L-glutamate + H(+)</text>
        <dbReference type="Rhea" id="RHEA:21732"/>
        <dbReference type="ChEBI" id="CHEBI:15361"/>
        <dbReference type="ChEBI" id="CHEBI:15378"/>
        <dbReference type="ChEBI" id="CHEBI:16567"/>
        <dbReference type="ChEBI" id="CHEBI:29748"/>
        <dbReference type="ChEBI" id="CHEBI:29985"/>
        <dbReference type="ChEBI" id="CHEBI:58359"/>
        <dbReference type="EC" id="4.1.3.27"/>
    </reaction>
</comment>
<dbReference type="InterPro" id="IPR005256">
    <property type="entry name" value="Anth_synth_I_PabB"/>
</dbReference>
<reference evidence="18 19" key="1">
    <citation type="journal article" date="2019" name="Appl. Microbiol. Biotechnol.">
        <title>Uncovering carbohydrate metabolism through a genotype-phenotype association study of 56 lactic acid bacteria genomes.</title>
        <authorList>
            <person name="Buron-Moles G."/>
            <person name="Chailyan A."/>
            <person name="Dolejs I."/>
            <person name="Forster J."/>
            <person name="Miks M.H."/>
        </authorList>
    </citation>
    <scope>NUCLEOTIDE SEQUENCE [LARGE SCALE GENOMIC DNA]</scope>
    <source>
        <strain evidence="18 19">ATCC 700006</strain>
    </source>
</reference>
<dbReference type="Proteomes" id="UP000295681">
    <property type="component" value="Unassembled WGS sequence"/>
</dbReference>
<evidence type="ECO:0000256" key="3">
    <source>
        <dbReference type="ARBA" id="ARBA00009562"/>
    </source>
</evidence>
<dbReference type="EC" id="4.1.3.27" evidence="5 15"/>
<feature type="domain" description="Anthranilate synthase component I N-terminal" evidence="17">
    <location>
        <begin position="10"/>
        <end position="143"/>
    </location>
</feature>
<gene>
    <name evidence="15" type="primary">trpE</name>
    <name evidence="18" type="ORF">C5L23_000103</name>
</gene>
<dbReference type="AlphaFoldDB" id="A0A4R5N920"/>
<evidence type="ECO:0000256" key="10">
    <source>
        <dbReference type="ARBA" id="ARBA00022842"/>
    </source>
</evidence>
<dbReference type="UniPathway" id="UPA00035">
    <property type="reaction ID" value="UER00040"/>
</dbReference>
<evidence type="ECO:0000313" key="18">
    <source>
        <dbReference type="EMBL" id="TDG68501.1"/>
    </source>
</evidence>
<evidence type="ECO:0000256" key="13">
    <source>
        <dbReference type="ARBA" id="ARBA00025634"/>
    </source>
</evidence>
<dbReference type="Pfam" id="PF04715">
    <property type="entry name" value="Anth_synt_I_N"/>
    <property type="match status" value="1"/>
</dbReference>
<dbReference type="NCBIfam" id="TIGR00564">
    <property type="entry name" value="trpE_most"/>
    <property type="match status" value="1"/>
</dbReference>
<dbReference type="InterPro" id="IPR019999">
    <property type="entry name" value="Anth_synth_I-like"/>
</dbReference>
<dbReference type="Gene3D" id="3.60.120.10">
    <property type="entry name" value="Anthranilate synthase"/>
    <property type="match status" value="1"/>
</dbReference>
<name>A0A4R5N920_9LACO</name>
<evidence type="ECO:0000256" key="8">
    <source>
        <dbReference type="ARBA" id="ARBA00022723"/>
    </source>
</evidence>
<dbReference type="STRING" id="907931.GCA_000165675_01740"/>
<keyword evidence="10 15" id="KW-0460">Magnesium</keyword>
<keyword evidence="7 15" id="KW-0028">Amino-acid biosynthesis</keyword>
<evidence type="ECO:0000256" key="6">
    <source>
        <dbReference type="ARBA" id="ARBA00020653"/>
    </source>
</evidence>
<dbReference type="RefSeq" id="WP_010006679.1">
    <property type="nucleotide sequence ID" value="NZ_JAGYGP010000007.1"/>
</dbReference>
<evidence type="ECO:0000256" key="5">
    <source>
        <dbReference type="ARBA" id="ARBA00012266"/>
    </source>
</evidence>
<evidence type="ECO:0000256" key="12">
    <source>
        <dbReference type="ARBA" id="ARBA00023239"/>
    </source>
</evidence>
<evidence type="ECO:0000256" key="15">
    <source>
        <dbReference type="RuleBase" id="RU364045"/>
    </source>
</evidence>
<organism evidence="18 19">
    <name type="scientific">Leuconostoc fallax</name>
    <dbReference type="NCBI Taxonomy" id="1251"/>
    <lineage>
        <taxon>Bacteria</taxon>
        <taxon>Bacillati</taxon>
        <taxon>Bacillota</taxon>
        <taxon>Bacilli</taxon>
        <taxon>Lactobacillales</taxon>
        <taxon>Lactobacillaceae</taxon>
        <taxon>Leuconostoc</taxon>
    </lineage>
</organism>
<keyword evidence="11 15" id="KW-0057">Aromatic amino acid biosynthesis</keyword>
<comment type="similarity">
    <text evidence="3 15">Belongs to the anthranilate synthase component I family.</text>
</comment>
<dbReference type="PANTHER" id="PTHR11236:SF48">
    <property type="entry name" value="ISOCHORISMATE SYNTHASE MENF"/>
    <property type="match status" value="1"/>
</dbReference>
<dbReference type="GO" id="GO:0046872">
    <property type="term" value="F:metal ion binding"/>
    <property type="evidence" value="ECO:0007669"/>
    <property type="project" value="UniProtKB-KW"/>
</dbReference>
<evidence type="ECO:0000256" key="4">
    <source>
        <dbReference type="ARBA" id="ARBA00011575"/>
    </source>
</evidence>
<dbReference type="InterPro" id="IPR006805">
    <property type="entry name" value="Anth_synth_I_N"/>
</dbReference>
<dbReference type="InterPro" id="IPR015890">
    <property type="entry name" value="Chorismate_C"/>
</dbReference>
<evidence type="ECO:0000256" key="9">
    <source>
        <dbReference type="ARBA" id="ARBA00022822"/>
    </source>
</evidence>
<evidence type="ECO:0000256" key="7">
    <source>
        <dbReference type="ARBA" id="ARBA00022605"/>
    </source>
</evidence>
<dbReference type="Pfam" id="PF00425">
    <property type="entry name" value="Chorismate_bind"/>
    <property type="match status" value="1"/>
</dbReference>
<evidence type="ECO:0000256" key="14">
    <source>
        <dbReference type="ARBA" id="ARBA00047683"/>
    </source>
</evidence>
<keyword evidence="9 15" id="KW-0822">Tryptophan biosynthesis</keyword>
<dbReference type="SUPFAM" id="SSF56322">
    <property type="entry name" value="ADC synthase"/>
    <property type="match status" value="1"/>
</dbReference>
<evidence type="ECO:0000259" key="17">
    <source>
        <dbReference type="Pfam" id="PF04715"/>
    </source>
</evidence>
<dbReference type="InterPro" id="IPR005801">
    <property type="entry name" value="ADC_synthase"/>
</dbReference>
<keyword evidence="8 15" id="KW-0479">Metal-binding</keyword>
<comment type="subunit">
    <text evidence="4 15">Heterotetramer consisting of two non-identical subunits: a beta subunit (TrpG) and a large alpha subunit (TrpE).</text>
</comment>
<feature type="domain" description="Chorismate-utilising enzyme C-terminal" evidence="16">
    <location>
        <begin position="192"/>
        <end position="445"/>
    </location>
</feature>